<dbReference type="EMBL" id="AFME02000090">
    <property type="protein sequence ID" value="EMG12478.1"/>
    <property type="molecule type" value="Genomic_DNA"/>
</dbReference>
<gene>
    <name evidence="2" type="ORF">LEP1GSC151_0903</name>
</gene>
<reference evidence="2 3" key="1">
    <citation type="submission" date="2013-02" db="EMBL/GenBank/DDBJ databases">
        <authorList>
            <person name="Harkins D.M."/>
            <person name="Durkin A.S."/>
            <person name="Brinkac L.M."/>
            <person name="Haft D.H."/>
            <person name="Selengut J.D."/>
            <person name="Sanka R."/>
            <person name="DePew J."/>
            <person name="Purushe J."/>
            <person name="Tulsiani S.M."/>
            <person name="Graham G.C."/>
            <person name="Burns M.-A."/>
            <person name="Dohnt M.F."/>
            <person name="Smythe L.D."/>
            <person name="McKay D.B."/>
            <person name="Craig S.B."/>
            <person name="Vinetz J.M."/>
            <person name="Sutton G.G."/>
            <person name="Nierman W.C."/>
            <person name="Fouts D.E."/>
        </authorList>
    </citation>
    <scope>NUCLEOTIDE SEQUENCE [LARGE SCALE GENOMIC DNA]</scope>
    <source>
        <strain evidence="2 3">LT2186</strain>
    </source>
</reference>
<protein>
    <submittedName>
        <fullName evidence="2">Uncharacterized protein</fullName>
    </submittedName>
</protein>
<accession>M3H0E2</accession>
<feature type="coiled-coil region" evidence="1">
    <location>
        <begin position="43"/>
        <end position="70"/>
    </location>
</feature>
<dbReference type="Proteomes" id="UP000011776">
    <property type="component" value="Unassembled WGS sequence"/>
</dbReference>
<proteinExistence type="predicted"/>
<dbReference type="AlphaFoldDB" id="M3H0E2"/>
<evidence type="ECO:0000313" key="2">
    <source>
        <dbReference type="EMBL" id="EMG12478.1"/>
    </source>
</evidence>
<evidence type="ECO:0000313" key="3">
    <source>
        <dbReference type="Proteomes" id="UP000011776"/>
    </source>
</evidence>
<sequence length="296" mass="34177">MKNIKIGKGNFALPYAKEIDTYFLLLPKDILEGLPIANSYDDIEEVVRDNQELRKILNNLMRDAAKKRLRIQKKDIKGSIRNEIIKNSNILKEIIIEYKNSKKEPYDFDNDPNNFFTWSDEAEEIYHNIVKASKFNKKDPVEVVRFLLLKFKEYTEKNGLNKVFLGGNGSIKEEIPQRIFQVVSQLYIEDKDLDISPETNLGSGNVDFKFSRGSIKVLVEMKISTNSKWKQGLTEQLPAYYDSEKPKKGFYVLIYTGNITKKLSILNSELVTLTSKGYDIEIVDINSNKRRSASKL</sequence>
<evidence type="ECO:0000256" key="1">
    <source>
        <dbReference type="SAM" id="Coils"/>
    </source>
</evidence>
<name>M3H0E2_LEPIR</name>
<keyword evidence="1" id="KW-0175">Coiled coil</keyword>
<dbReference type="BioCyc" id="LINT1001599:G11K9-1697-MONOMER"/>
<organism evidence="2 3">
    <name type="scientific">Leptospira interrogans serovar Grippotyphosa str. LT2186</name>
    <dbReference type="NCBI Taxonomy" id="1001599"/>
    <lineage>
        <taxon>Bacteria</taxon>
        <taxon>Pseudomonadati</taxon>
        <taxon>Spirochaetota</taxon>
        <taxon>Spirochaetia</taxon>
        <taxon>Leptospirales</taxon>
        <taxon>Leptospiraceae</taxon>
        <taxon>Leptospira</taxon>
    </lineage>
</organism>
<comment type="caution">
    <text evidence="2">The sequence shown here is derived from an EMBL/GenBank/DDBJ whole genome shotgun (WGS) entry which is preliminary data.</text>
</comment>